<protein>
    <submittedName>
        <fullName evidence="4">Fused response regulator/phosphatase</fullName>
    </submittedName>
</protein>
<dbReference type="Proteomes" id="UP000285478">
    <property type="component" value="Chromosome"/>
</dbReference>
<dbReference type="SUPFAM" id="SSF52172">
    <property type="entry name" value="CheY-like"/>
    <property type="match status" value="1"/>
</dbReference>
<dbReference type="PANTHER" id="PTHR43156">
    <property type="entry name" value="STAGE II SPORULATION PROTEIN E-RELATED"/>
    <property type="match status" value="1"/>
</dbReference>
<organism evidence="4 5">
    <name type="scientific">Hydrogenovibrio thermophilus</name>
    <dbReference type="NCBI Taxonomy" id="265883"/>
    <lineage>
        <taxon>Bacteria</taxon>
        <taxon>Pseudomonadati</taxon>
        <taxon>Pseudomonadota</taxon>
        <taxon>Gammaproteobacteria</taxon>
        <taxon>Thiotrichales</taxon>
        <taxon>Piscirickettsiaceae</taxon>
        <taxon>Hydrogenovibrio</taxon>
    </lineage>
</organism>
<accession>A0A410H2R7</accession>
<evidence type="ECO:0000259" key="3">
    <source>
        <dbReference type="PROSITE" id="PS50110"/>
    </source>
</evidence>
<dbReference type="AlphaFoldDB" id="A0A410H2R7"/>
<dbReference type="Gene3D" id="3.40.50.2300">
    <property type="match status" value="1"/>
</dbReference>
<name>A0A410H2R7_9GAMM</name>
<keyword evidence="1" id="KW-0378">Hydrolase</keyword>
<sequence length="565" mass="62526">MASILIVDPSKSNRLYLRLTLEKQGYQVFEAGDGLEALESYEHHRPNLVITEIKLPVLSGADLVQRIKLLAKETFAPVFVVTNAFKPDSIQRILSVGADDFLQKPYPEELLLAKIASLLRNVNFYDDLKQSKEMVSSLHMSLALEHKSAERIFEKFVHGPRQEVPGLEAHVSPASIFNGDVFLSTITPAGNVITLLGDFTGHGLPAAIGAIPVAEVFYSMVKKGRTLKEIIFVINDKLKTILPAHIFFSCVAVKVFPKRRSVSLFNAGMQPVVMLNEASGEYALFESSSVPLGVLDSFELDVDFTKVDVTGSEHFICYTDGIVEAMDDGKEMFGVPRLVESLQTSHYDIGRLVDAAQDFCHGCVFNDDVSIIKLSLADILMQPNQMIASAVLERIPPPSDWSLNYVFSAANLRCNPHPIESIVDAIIGMQPITPYKEDIFIILSELYNNALEHGILQLDSCIKQQSNGFLAFAEAKQKALETLSEGRLMVDIQHEALSDSKGRLRILVSHDGPGRAQDVTTQTSSEIFSGRGITIVRFLCSDFQFDDGGARVEAVYEWERRDGGR</sequence>
<evidence type="ECO:0000313" key="5">
    <source>
        <dbReference type="Proteomes" id="UP000285478"/>
    </source>
</evidence>
<dbReference type="InterPro" id="IPR036457">
    <property type="entry name" value="PPM-type-like_dom_sf"/>
</dbReference>
<dbReference type="Pfam" id="PF07228">
    <property type="entry name" value="SpoIIE"/>
    <property type="match status" value="1"/>
</dbReference>
<dbReference type="InterPro" id="IPR001789">
    <property type="entry name" value="Sig_transdc_resp-reg_receiver"/>
</dbReference>
<dbReference type="PROSITE" id="PS50110">
    <property type="entry name" value="RESPONSE_REGULATORY"/>
    <property type="match status" value="1"/>
</dbReference>
<dbReference type="KEGG" id="htr:EPV75_05830"/>
<dbReference type="SMART" id="SM00331">
    <property type="entry name" value="PP2C_SIG"/>
    <property type="match status" value="1"/>
</dbReference>
<dbReference type="InterPro" id="IPR052016">
    <property type="entry name" value="Bact_Sigma-Reg"/>
</dbReference>
<dbReference type="SUPFAM" id="SSF81606">
    <property type="entry name" value="PP2C-like"/>
    <property type="match status" value="1"/>
</dbReference>
<keyword evidence="5" id="KW-1185">Reference proteome</keyword>
<dbReference type="InterPro" id="IPR036890">
    <property type="entry name" value="HATPase_C_sf"/>
</dbReference>
<dbReference type="SMART" id="SM00448">
    <property type="entry name" value="REC"/>
    <property type="match status" value="1"/>
</dbReference>
<dbReference type="RefSeq" id="WP_128384771.1">
    <property type="nucleotide sequence ID" value="NZ_CP035033.1"/>
</dbReference>
<comment type="caution">
    <text evidence="2">Lacks conserved residue(s) required for the propagation of feature annotation.</text>
</comment>
<evidence type="ECO:0000256" key="2">
    <source>
        <dbReference type="PROSITE-ProRule" id="PRU00169"/>
    </source>
</evidence>
<proteinExistence type="predicted"/>
<dbReference type="GO" id="GO:0000160">
    <property type="term" value="P:phosphorelay signal transduction system"/>
    <property type="evidence" value="ECO:0007669"/>
    <property type="project" value="InterPro"/>
</dbReference>
<dbReference type="EMBL" id="CP035033">
    <property type="protein sequence ID" value="QAB15219.1"/>
    <property type="molecule type" value="Genomic_DNA"/>
</dbReference>
<evidence type="ECO:0000313" key="4">
    <source>
        <dbReference type="EMBL" id="QAB15219.1"/>
    </source>
</evidence>
<dbReference type="Pfam" id="PF00072">
    <property type="entry name" value="Response_reg"/>
    <property type="match status" value="1"/>
</dbReference>
<dbReference type="GO" id="GO:0016791">
    <property type="term" value="F:phosphatase activity"/>
    <property type="evidence" value="ECO:0007669"/>
    <property type="project" value="TreeGrafter"/>
</dbReference>
<dbReference type="Gene3D" id="3.60.40.10">
    <property type="entry name" value="PPM-type phosphatase domain"/>
    <property type="match status" value="1"/>
</dbReference>
<reference evidence="4 5" key="1">
    <citation type="journal article" date="2018" name="Environ. Microbiol.">
        <title>Genomes of ubiquitous marine and hypersaline Hydrogenovibrio, Thiomicrorhabdus and Thiomicrospira spp. encode a diversity of mechanisms to sustain chemolithoautotrophy in heterogeneous environments.</title>
        <authorList>
            <person name="Scott K.M."/>
            <person name="Williams J."/>
            <person name="Porter C.M.B."/>
            <person name="Russel S."/>
            <person name="Harmer T.L."/>
            <person name="Paul J.H."/>
            <person name="Antonen K.M."/>
            <person name="Bridges M.K."/>
            <person name="Camper G.J."/>
            <person name="Campla C.K."/>
            <person name="Casella L.G."/>
            <person name="Chase E."/>
            <person name="Conrad J.W."/>
            <person name="Cruz M.C."/>
            <person name="Dunlap D.S."/>
            <person name="Duran L."/>
            <person name="Fahsbender E.M."/>
            <person name="Goldsmith D.B."/>
            <person name="Keeley R.F."/>
            <person name="Kondoff M.R."/>
            <person name="Kussy B.I."/>
            <person name="Lane M.K."/>
            <person name="Lawler S."/>
            <person name="Leigh B.A."/>
            <person name="Lewis C."/>
            <person name="Lostal L.M."/>
            <person name="Marking D."/>
            <person name="Mancera P.A."/>
            <person name="McClenthan E.C."/>
            <person name="McIntyre E.A."/>
            <person name="Mine J.A."/>
            <person name="Modi S."/>
            <person name="Moore B.D."/>
            <person name="Morgan W.A."/>
            <person name="Nelson K.M."/>
            <person name="Nguyen K.N."/>
            <person name="Ogburn N."/>
            <person name="Parrino D.G."/>
            <person name="Pedapudi A.D."/>
            <person name="Pelham R.P."/>
            <person name="Preece A.M."/>
            <person name="Rampersad E.A."/>
            <person name="Richardson J.C."/>
            <person name="Rodgers C.M."/>
            <person name="Schaffer B.L."/>
            <person name="Sheridan N.E."/>
            <person name="Solone M.R."/>
            <person name="Staley Z.R."/>
            <person name="Tabuchi M."/>
            <person name="Waide R.J."/>
            <person name="Wanjugi P.W."/>
            <person name="Young S."/>
            <person name="Clum A."/>
            <person name="Daum C."/>
            <person name="Huntemann M."/>
            <person name="Ivanova N."/>
            <person name="Kyrpides N."/>
            <person name="Mikhailova N."/>
            <person name="Palaniappan K."/>
            <person name="Pillay M."/>
            <person name="Reddy T.B.K."/>
            <person name="Shapiro N."/>
            <person name="Stamatis D."/>
            <person name="Varghese N."/>
            <person name="Woyke T."/>
            <person name="Boden R."/>
            <person name="Freyermuth S.K."/>
            <person name="Kerfeld C.A."/>
        </authorList>
    </citation>
    <scope>NUCLEOTIDE SEQUENCE [LARGE SCALE GENOMIC DNA]</scope>
    <source>
        <strain evidence="4 5">JR-2</strain>
    </source>
</reference>
<dbReference type="InterPro" id="IPR001932">
    <property type="entry name" value="PPM-type_phosphatase-like_dom"/>
</dbReference>
<feature type="domain" description="Response regulatory" evidence="3">
    <location>
        <begin position="3"/>
        <end position="119"/>
    </location>
</feature>
<dbReference type="PANTHER" id="PTHR43156:SF2">
    <property type="entry name" value="STAGE II SPORULATION PROTEIN E"/>
    <property type="match status" value="1"/>
</dbReference>
<dbReference type="InterPro" id="IPR011006">
    <property type="entry name" value="CheY-like_superfamily"/>
</dbReference>
<dbReference type="Gene3D" id="3.30.565.10">
    <property type="entry name" value="Histidine kinase-like ATPase, C-terminal domain"/>
    <property type="match status" value="1"/>
</dbReference>
<gene>
    <name evidence="4" type="ORF">EPV75_05830</name>
</gene>
<evidence type="ECO:0000256" key="1">
    <source>
        <dbReference type="ARBA" id="ARBA00022801"/>
    </source>
</evidence>